<accession>A0A1Y6D4M5</accession>
<keyword evidence="2" id="KW-0535">Nitrogen fixation</keyword>
<dbReference type="GO" id="GO:0009399">
    <property type="term" value="P:nitrogen fixation"/>
    <property type="evidence" value="ECO:0007669"/>
    <property type="project" value="InterPro"/>
</dbReference>
<dbReference type="AlphaFoldDB" id="A0A1Y6D4M5"/>
<dbReference type="Pfam" id="PF04319">
    <property type="entry name" value="NifZ"/>
    <property type="match status" value="1"/>
</dbReference>
<dbReference type="OrthoDB" id="9801083at2"/>
<evidence type="ECO:0000256" key="1">
    <source>
        <dbReference type="ARBA" id="ARBA00008027"/>
    </source>
</evidence>
<reference evidence="4 5" key="1">
    <citation type="submission" date="2016-12" db="EMBL/GenBank/DDBJ databases">
        <authorList>
            <person name="Song W.-J."/>
            <person name="Kurnit D.M."/>
        </authorList>
    </citation>
    <scope>NUCLEOTIDE SEQUENCE [LARGE SCALE GENOMIC DNA]</scope>
    <source>
        <strain evidence="4 5">175</strain>
    </source>
</reference>
<evidence type="ECO:0000313" key="4">
    <source>
        <dbReference type="EMBL" id="SMF97556.1"/>
    </source>
</evidence>
<dbReference type="EMBL" id="FXAM01000003">
    <property type="protein sequence ID" value="SMF97556.1"/>
    <property type="molecule type" value="Genomic_DNA"/>
</dbReference>
<comment type="similarity">
    <text evidence="1">Belongs to the NifZ family.</text>
</comment>
<proteinExistence type="inferred from homology"/>
<dbReference type="Proteomes" id="UP000192923">
    <property type="component" value="Unassembled WGS sequence"/>
</dbReference>
<protein>
    <submittedName>
        <fullName evidence="4">Nitrogen fixation protein NifZ</fullName>
    </submittedName>
</protein>
<organism evidence="4 5">
    <name type="scientific">Methylomagnum ishizawai</name>
    <dbReference type="NCBI Taxonomy" id="1760988"/>
    <lineage>
        <taxon>Bacteria</taxon>
        <taxon>Pseudomonadati</taxon>
        <taxon>Pseudomonadota</taxon>
        <taxon>Gammaproteobacteria</taxon>
        <taxon>Methylococcales</taxon>
        <taxon>Methylococcaceae</taxon>
        <taxon>Methylomagnum</taxon>
    </lineage>
</organism>
<name>A0A1Y6D4M5_9GAMM</name>
<evidence type="ECO:0000256" key="2">
    <source>
        <dbReference type="ARBA" id="ARBA00023231"/>
    </source>
</evidence>
<sequence>MATTIVRDSDVNELNDPPRFNFGEKVKSKKVVRNDGTFTGAEIGEVLVKKGEVGYIKSINTFLQQFYIYAVDFPDRGYAVGMKGREIESLDNPPPPKESKTAAAAEGEPA</sequence>
<feature type="region of interest" description="Disordered" evidence="3">
    <location>
        <begin position="86"/>
        <end position="110"/>
    </location>
</feature>
<keyword evidence="5" id="KW-1185">Reference proteome</keyword>
<dbReference type="RefSeq" id="WP_085216583.1">
    <property type="nucleotide sequence ID" value="NZ_FXAM01000003.1"/>
</dbReference>
<dbReference type="InterPro" id="IPR007415">
    <property type="entry name" value="Nitrogenase_MoFe_mat_NifZ"/>
</dbReference>
<dbReference type="STRING" id="1760988.SAMN02949497_0126"/>
<evidence type="ECO:0000313" key="5">
    <source>
        <dbReference type="Proteomes" id="UP000192923"/>
    </source>
</evidence>
<evidence type="ECO:0000256" key="3">
    <source>
        <dbReference type="SAM" id="MobiDB-lite"/>
    </source>
</evidence>
<gene>
    <name evidence="4" type="ORF">SAMN02949497_0126</name>
</gene>